<comment type="caution">
    <text evidence="10">The sequence shown here is derived from an EMBL/GenBank/DDBJ whole genome shotgun (WGS) entry which is preliminary data.</text>
</comment>
<keyword evidence="3" id="KW-1003">Cell membrane</keyword>
<evidence type="ECO:0000259" key="8">
    <source>
        <dbReference type="Pfam" id="PF02687"/>
    </source>
</evidence>
<name>A0ABT5FAH8_9GAMM</name>
<evidence type="ECO:0000256" key="1">
    <source>
        <dbReference type="ARBA" id="ARBA00004651"/>
    </source>
</evidence>
<sequence length="352" mass="39025">MKNYQSNWVLAFTFAKRFYNASFENRYIRFINRASRVGIALGVAALIIGLSIMNGFERELKNTLLSVIPDAEFEAVSGKLDNWQDTLDRASQHAQFKAGGPYIKVNAMLQKQQRLDAVVLHAVDPELEQQVSKLPKMIVAGQWLTSDGVVLGKGLAERLGISLNDNIELLIPSINEQGGFSAPQYLRLNVEGIYQVGGQLDYGQVYVSLSTLQNLFGWEPQHAEGVKVALVDPFQARVVANEIGSKLFDYVYVLDWFRANGHVYNDIVLVKDIMYLVMVLVMAVACFNIVSSLTMAVQEKYSDIGILKTMGLTDVVVIRIFTLMGLLTAGKGVLWGCCLVSSLPPTYQRSSA</sequence>
<keyword evidence="11" id="KW-1185">Reference proteome</keyword>
<dbReference type="RefSeq" id="WP_272182503.1">
    <property type="nucleotide sequence ID" value="NZ_JAQOMS010000002.1"/>
</dbReference>
<evidence type="ECO:0000259" key="9">
    <source>
        <dbReference type="Pfam" id="PF12704"/>
    </source>
</evidence>
<protein>
    <submittedName>
        <fullName evidence="10">ABC transporter permease</fullName>
    </submittedName>
</protein>
<dbReference type="Pfam" id="PF12704">
    <property type="entry name" value="MacB_PCD"/>
    <property type="match status" value="1"/>
</dbReference>
<keyword evidence="4 7" id="KW-0812">Transmembrane</keyword>
<proteinExistence type="inferred from homology"/>
<comment type="subcellular location">
    <subcellularLocation>
        <location evidence="1">Cell membrane</location>
        <topology evidence="1">Multi-pass membrane protein</topology>
    </subcellularLocation>
</comment>
<dbReference type="InterPro" id="IPR051447">
    <property type="entry name" value="Lipoprotein-release_system"/>
</dbReference>
<dbReference type="Pfam" id="PF02687">
    <property type="entry name" value="FtsX"/>
    <property type="match status" value="1"/>
</dbReference>
<dbReference type="PANTHER" id="PTHR30489:SF0">
    <property type="entry name" value="LIPOPROTEIN-RELEASING SYSTEM TRANSMEMBRANE PROTEIN LOLE"/>
    <property type="match status" value="1"/>
</dbReference>
<comment type="similarity">
    <text evidence="2">Belongs to the ABC-4 integral membrane protein family. LolC/E subfamily.</text>
</comment>
<feature type="domain" description="ABC3 transporter permease C-terminal" evidence="8">
    <location>
        <begin position="276"/>
        <end position="339"/>
    </location>
</feature>
<reference evidence="10 11" key="1">
    <citation type="submission" date="2023-01" db="EMBL/GenBank/DDBJ databases">
        <title>Psychrosphaera sp. nov., isolated from marine algae.</title>
        <authorList>
            <person name="Bayburt H."/>
            <person name="Choi B.J."/>
            <person name="Kim J.M."/>
            <person name="Choi D.G."/>
            <person name="Jeon C.O."/>
        </authorList>
    </citation>
    <scope>NUCLEOTIDE SEQUENCE [LARGE SCALE GENOMIC DNA]</scope>
    <source>
        <strain evidence="10 11">G1-22</strain>
    </source>
</reference>
<evidence type="ECO:0000313" key="11">
    <source>
        <dbReference type="Proteomes" id="UP001528411"/>
    </source>
</evidence>
<keyword evidence="5 7" id="KW-1133">Transmembrane helix</keyword>
<evidence type="ECO:0000313" key="10">
    <source>
        <dbReference type="EMBL" id="MDC2888039.1"/>
    </source>
</evidence>
<feature type="transmembrane region" description="Helical" evidence="7">
    <location>
        <begin position="37"/>
        <end position="56"/>
    </location>
</feature>
<evidence type="ECO:0000256" key="3">
    <source>
        <dbReference type="ARBA" id="ARBA00022475"/>
    </source>
</evidence>
<keyword evidence="6 7" id="KW-0472">Membrane</keyword>
<gene>
    <name evidence="10" type="ORF">PN838_03385</name>
</gene>
<evidence type="ECO:0000256" key="7">
    <source>
        <dbReference type="SAM" id="Phobius"/>
    </source>
</evidence>
<accession>A0ABT5FAH8</accession>
<feature type="transmembrane region" description="Helical" evidence="7">
    <location>
        <begin position="273"/>
        <end position="296"/>
    </location>
</feature>
<organism evidence="10 11">
    <name type="scientific">Psychrosphaera algicola</name>
    <dbReference type="NCBI Taxonomy" id="3023714"/>
    <lineage>
        <taxon>Bacteria</taxon>
        <taxon>Pseudomonadati</taxon>
        <taxon>Pseudomonadota</taxon>
        <taxon>Gammaproteobacteria</taxon>
        <taxon>Alteromonadales</taxon>
        <taxon>Pseudoalteromonadaceae</taxon>
        <taxon>Psychrosphaera</taxon>
    </lineage>
</organism>
<evidence type="ECO:0000256" key="2">
    <source>
        <dbReference type="ARBA" id="ARBA00005236"/>
    </source>
</evidence>
<dbReference type="Proteomes" id="UP001528411">
    <property type="component" value="Unassembled WGS sequence"/>
</dbReference>
<dbReference type="EMBL" id="JAQOMS010000002">
    <property type="protein sequence ID" value="MDC2888039.1"/>
    <property type="molecule type" value="Genomic_DNA"/>
</dbReference>
<dbReference type="InterPro" id="IPR003838">
    <property type="entry name" value="ABC3_permease_C"/>
</dbReference>
<dbReference type="InterPro" id="IPR025857">
    <property type="entry name" value="MacB_PCD"/>
</dbReference>
<dbReference type="PANTHER" id="PTHR30489">
    <property type="entry name" value="LIPOPROTEIN-RELEASING SYSTEM TRANSMEMBRANE PROTEIN LOLE"/>
    <property type="match status" value="1"/>
</dbReference>
<feature type="domain" description="MacB-like periplasmic core" evidence="9">
    <location>
        <begin position="38"/>
        <end position="243"/>
    </location>
</feature>
<evidence type="ECO:0000256" key="4">
    <source>
        <dbReference type="ARBA" id="ARBA00022692"/>
    </source>
</evidence>
<evidence type="ECO:0000256" key="6">
    <source>
        <dbReference type="ARBA" id="ARBA00023136"/>
    </source>
</evidence>
<feature type="transmembrane region" description="Helical" evidence="7">
    <location>
        <begin position="316"/>
        <end position="340"/>
    </location>
</feature>
<evidence type="ECO:0000256" key="5">
    <source>
        <dbReference type="ARBA" id="ARBA00022989"/>
    </source>
</evidence>